<dbReference type="Proteomes" id="UP000295525">
    <property type="component" value="Unassembled WGS sequence"/>
</dbReference>
<dbReference type="PIRSF" id="PIRSF000495">
    <property type="entry name" value="Amidotransf_hisH"/>
    <property type="match status" value="1"/>
</dbReference>
<evidence type="ECO:0000256" key="5">
    <source>
        <dbReference type="ARBA" id="ARBA00022962"/>
    </source>
</evidence>
<dbReference type="EMBL" id="SMAJ01000004">
    <property type="protein sequence ID" value="TCT09076.1"/>
    <property type="molecule type" value="Genomic_DNA"/>
</dbReference>
<dbReference type="Gene3D" id="3.40.50.880">
    <property type="match status" value="1"/>
</dbReference>
<keyword evidence="13" id="KW-0808">Transferase</keyword>
<comment type="caution">
    <text evidence="13">The sequence shown here is derived from an EMBL/GenBank/DDBJ whole genome shotgun (WGS) entry which is preliminary data.</text>
</comment>
<evidence type="ECO:0000256" key="11">
    <source>
        <dbReference type="PIRSR" id="PIRSR000495-1"/>
    </source>
</evidence>
<name>A0A4R3M7P6_9BURK</name>
<keyword evidence="5 10" id="KW-0315">Glutamine amidotransferase</keyword>
<proteinExistence type="inferred from homology"/>
<feature type="active site" evidence="10 11">
    <location>
        <position position="196"/>
    </location>
</feature>
<dbReference type="InterPro" id="IPR017926">
    <property type="entry name" value="GATASE"/>
</dbReference>
<comment type="subcellular location">
    <subcellularLocation>
        <location evidence="10">Cytoplasm</location>
    </subcellularLocation>
</comment>
<dbReference type="CDD" id="cd01748">
    <property type="entry name" value="GATase1_IGP_Synthase"/>
    <property type="match status" value="1"/>
</dbReference>
<dbReference type="GO" id="GO:0000107">
    <property type="term" value="F:imidazoleglycerol-phosphate synthase activity"/>
    <property type="evidence" value="ECO:0007669"/>
    <property type="project" value="UniProtKB-UniRule"/>
</dbReference>
<dbReference type="EC" id="3.5.1.2" evidence="10"/>
<evidence type="ECO:0000259" key="12">
    <source>
        <dbReference type="Pfam" id="PF00117"/>
    </source>
</evidence>
<keyword evidence="10" id="KW-0963">Cytoplasm</keyword>
<gene>
    <name evidence="10" type="primary">hisH</name>
    <name evidence="13" type="ORF">EDC26_104236</name>
</gene>
<evidence type="ECO:0000256" key="6">
    <source>
        <dbReference type="ARBA" id="ARBA00023102"/>
    </source>
</evidence>
<evidence type="ECO:0000313" key="14">
    <source>
        <dbReference type="Proteomes" id="UP000295525"/>
    </source>
</evidence>
<feature type="active site" evidence="10 11">
    <location>
        <position position="198"/>
    </location>
</feature>
<evidence type="ECO:0000313" key="13">
    <source>
        <dbReference type="EMBL" id="TCT09076.1"/>
    </source>
</evidence>
<dbReference type="NCBIfam" id="TIGR01855">
    <property type="entry name" value="IMP_synth_hisH"/>
    <property type="match status" value="1"/>
</dbReference>
<evidence type="ECO:0000256" key="3">
    <source>
        <dbReference type="ARBA" id="ARBA00022605"/>
    </source>
</evidence>
<keyword evidence="7 10" id="KW-0456">Lyase</keyword>
<dbReference type="AlphaFoldDB" id="A0A4R3M7P6"/>
<dbReference type="InterPro" id="IPR029062">
    <property type="entry name" value="Class_I_gatase-like"/>
</dbReference>
<keyword evidence="6 10" id="KW-0368">Histidine biosynthesis</keyword>
<dbReference type="PROSITE" id="PS51273">
    <property type="entry name" value="GATASE_TYPE_1"/>
    <property type="match status" value="1"/>
</dbReference>
<dbReference type="PANTHER" id="PTHR42701:SF1">
    <property type="entry name" value="IMIDAZOLE GLYCEROL PHOSPHATE SYNTHASE SUBUNIT HISH"/>
    <property type="match status" value="1"/>
</dbReference>
<organism evidence="13 14">
    <name type="scientific">Paralcaligenes ureilyticus</name>
    <dbReference type="NCBI Taxonomy" id="627131"/>
    <lineage>
        <taxon>Bacteria</taxon>
        <taxon>Pseudomonadati</taxon>
        <taxon>Pseudomonadota</taxon>
        <taxon>Betaproteobacteria</taxon>
        <taxon>Burkholderiales</taxon>
        <taxon>Alcaligenaceae</taxon>
        <taxon>Paralcaligenes</taxon>
    </lineage>
</organism>
<feature type="active site" description="Nucleophile" evidence="10 11">
    <location>
        <position position="90"/>
    </location>
</feature>
<keyword evidence="14" id="KW-1185">Reference proteome</keyword>
<dbReference type="SUPFAM" id="SSF52317">
    <property type="entry name" value="Class I glutamine amidotransferase-like"/>
    <property type="match status" value="1"/>
</dbReference>
<keyword evidence="4 10" id="KW-0378">Hydrolase</keyword>
<dbReference type="PANTHER" id="PTHR42701">
    <property type="entry name" value="IMIDAZOLE GLYCEROL PHOSPHATE SYNTHASE SUBUNIT HISH"/>
    <property type="match status" value="1"/>
</dbReference>
<keyword evidence="3 10" id="KW-0028">Amino-acid biosynthesis</keyword>
<dbReference type="InterPro" id="IPR010139">
    <property type="entry name" value="Imidazole-glycPsynth_HisH"/>
</dbReference>
<evidence type="ECO:0000256" key="2">
    <source>
        <dbReference type="ARBA" id="ARBA00011152"/>
    </source>
</evidence>
<protein>
    <recommendedName>
        <fullName evidence="10">Imidazole glycerol phosphate synthase subunit HisH</fullName>
        <ecNumber evidence="10">4.3.2.10</ecNumber>
    </recommendedName>
    <alternativeName>
        <fullName evidence="10">IGP synthase glutaminase subunit</fullName>
        <ecNumber evidence="10">3.5.1.2</ecNumber>
    </alternativeName>
    <alternativeName>
        <fullName evidence="10">IGP synthase subunit HisH</fullName>
    </alternativeName>
    <alternativeName>
        <fullName evidence="10">ImGP synthase subunit HisH</fullName>
        <shortName evidence="10">IGPS subunit HisH</shortName>
    </alternativeName>
</protein>
<dbReference type="Pfam" id="PF00117">
    <property type="entry name" value="GATase"/>
    <property type="match status" value="1"/>
</dbReference>
<feature type="domain" description="Glutamine amidotransferase" evidence="12">
    <location>
        <begin position="14"/>
        <end position="211"/>
    </location>
</feature>
<accession>A0A4R3M7P6</accession>
<sequence>MDRFGEEVLQVITIIDYGLGNISAFVNTYKRLNVAVSVAKTSGDLMGATKLILPGVGAFDYAMLLLKQSGMHDAVNELVTRRKVPVLGVCVGMQMLASSSEEGYLPGLGWIPGRVRRFDVSLLPYSTHLPHMGWNDVKPLGSTSLFAHLEKDARFYFLHSYYFECEQRQNVLAQTIYGDSFTCAVNHENVYGVQFHPEKSHHFGAQLLKNFSDL</sequence>
<dbReference type="GO" id="GO:0005737">
    <property type="term" value="C:cytoplasm"/>
    <property type="evidence" value="ECO:0007669"/>
    <property type="project" value="UniProtKB-SubCell"/>
</dbReference>
<dbReference type="HAMAP" id="MF_00278">
    <property type="entry name" value="HisH"/>
    <property type="match status" value="1"/>
</dbReference>
<dbReference type="UniPathway" id="UPA00031">
    <property type="reaction ID" value="UER00010"/>
</dbReference>
<comment type="catalytic activity">
    <reaction evidence="8 10">
        <text>5-[(5-phospho-1-deoxy-D-ribulos-1-ylimino)methylamino]-1-(5-phospho-beta-D-ribosyl)imidazole-4-carboxamide + L-glutamine = D-erythro-1-(imidazol-4-yl)glycerol 3-phosphate + 5-amino-1-(5-phospho-beta-D-ribosyl)imidazole-4-carboxamide + L-glutamate + H(+)</text>
        <dbReference type="Rhea" id="RHEA:24793"/>
        <dbReference type="ChEBI" id="CHEBI:15378"/>
        <dbReference type="ChEBI" id="CHEBI:29985"/>
        <dbReference type="ChEBI" id="CHEBI:58278"/>
        <dbReference type="ChEBI" id="CHEBI:58359"/>
        <dbReference type="ChEBI" id="CHEBI:58475"/>
        <dbReference type="ChEBI" id="CHEBI:58525"/>
        <dbReference type="EC" id="4.3.2.10"/>
    </reaction>
</comment>
<evidence type="ECO:0000256" key="10">
    <source>
        <dbReference type="HAMAP-Rule" id="MF_00278"/>
    </source>
</evidence>
<dbReference type="GO" id="GO:0000105">
    <property type="term" value="P:L-histidine biosynthetic process"/>
    <property type="evidence" value="ECO:0007669"/>
    <property type="project" value="UniProtKB-UniRule"/>
</dbReference>
<evidence type="ECO:0000256" key="7">
    <source>
        <dbReference type="ARBA" id="ARBA00023239"/>
    </source>
</evidence>
<evidence type="ECO:0000256" key="9">
    <source>
        <dbReference type="ARBA" id="ARBA00049534"/>
    </source>
</evidence>
<evidence type="ECO:0000256" key="1">
    <source>
        <dbReference type="ARBA" id="ARBA00005091"/>
    </source>
</evidence>
<comment type="pathway">
    <text evidence="1 10">Amino-acid biosynthesis; L-histidine biosynthesis; L-histidine from 5-phospho-alpha-D-ribose 1-diphosphate: step 5/9.</text>
</comment>
<dbReference type="GO" id="GO:0016829">
    <property type="term" value="F:lyase activity"/>
    <property type="evidence" value="ECO:0007669"/>
    <property type="project" value="UniProtKB-KW"/>
</dbReference>
<dbReference type="GO" id="GO:0004359">
    <property type="term" value="F:glutaminase activity"/>
    <property type="evidence" value="ECO:0007669"/>
    <property type="project" value="UniProtKB-EC"/>
</dbReference>
<comment type="function">
    <text evidence="10">IGPS catalyzes the conversion of PRFAR and glutamine to IGP, AICAR and glutamate. The HisH subunit catalyzes the hydrolysis of glutamine to glutamate and ammonia as part of the synthesis of IGP and AICAR. The resulting ammonia molecule is channeled to the active site of HisF.</text>
</comment>
<comment type="catalytic activity">
    <reaction evidence="9 10">
        <text>L-glutamine + H2O = L-glutamate + NH4(+)</text>
        <dbReference type="Rhea" id="RHEA:15889"/>
        <dbReference type="ChEBI" id="CHEBI:15377"/>
        <dbReference type="ChEBI" id="CHEBI:28938"/>
        <dbReference type="ChEBI" id="CHEBI:29985"/>
        <dbReference type="ChEBI" id="CHEBI:58359"/>
        <dbReference type="EC" id="3.5.1.2"/>
    </reaction>
</comment>
<dbReference type="EC" id="4.3.2.10" evidence="10"/>
<evidence type="ECO:0000256" key="4">
    <source>
        <dbReference type="ARBA" id="ARBA00022801"/>
    </source>
</evidence>
<evidence type="ECO:0000256" key="8">
    <source>
        <dbReference type="ARBA" id="ARBA00047838"/>
    </source>
</evidence>
<reference evidence="13 14" key="1">
    <citation type="submission" date="2019-03" db="EMBL/GenBank/DDBJ databases">
        <title>Genomic Encyclopedia of Type Strains, Phase IV (KMG-IV): sequencing the most valuable type-strain genomes for metagenomic binning, comparative biology and taxonomic classification.</title>
        <authorList>
            <person name="Goeker M."/>
        </authorList>
    </citation>
    <scope>NUCLEOTIDE SEQUENCE [LARGE SCALE GENOMIC DNA]</scope>
    <source>
        <strain evidence="13 14">DSM 24591</strain>
    </source>
</reference>
<comment type="subunit">
    <text evidence="2 10">Heterodimer of HisH and HisF.</text>
</comment>